<dbReference type="AlphaFoldDB" id="A0A7R9KM91"/>
<evidence type="ECO:0000313" key="1">
    <source>
        <dbReference type="EMBL" id="CAD7625787.1"/>
    </source>
</evidence>
<name>A0A7R9KM91_9ACAR</name>
<accession>A0A7R9KM91</accession>
<reference evidence="1" key="1">
    <citation type="submission" date="2020-11" db="EMBL/GenBank/DDBJ databases">
        <authorList>
            <person name="Tran Van P."/>
        </authorList>
    </citation>
    <scope>NUCLEOTIDE SEQUENCE</scope>
</reference>
<protein>
    <submittedName>
        <fullName evidence="1">Uncharacterized protein</fullName>
    </submittedName>
</protein>
<keyword evidence="2" id="KW-1185">Reference proteome</keyword>
<proteinExistence type="predicted"/>
<sequence length="120" mass="13371">MTLADMDRVKIEVCKLCESCCKAIDLIEKTVIEDVALRLHSRLFMCEALVVCLTAQPFVQSGKIVEIPGTDCNLAHGVQHLFDLAGMKVEDMDKVRVELCKTCEPCCKSIQLVEDLLKEA</sequence>
<evidence type="ECO:0000313" key="2">
    <source>
        <dbReference type="Proteomes" id="UP000759131"/>
    </source>
</evidence>
<dbReference type="Proteomes" id="UP000759131">
    <property type="component" value="Unassembled WGS sequence"/>
</dbReference>
<organism evidence="1">
    <name type="scientific">Medioppia subpectinata</name>
    <dbReference type="NCBI Taxonomy" id="1979941"/>
    <lineage>
        <taxon>Eukaryota</taxon>
        <taxon>Metazoa</taxon>
        <taxon>Ecdysozoa</taxon>
        <taxon>Arthropoda</taxon>
        <taxon>Chelicerata</taxon>
        <taxon>Arachnida</taxon>
        <taxon>Acari</taxon>
        <taxon>Acariformes</taxon>
        <taxon>Sarcoptiformes</taxon>
        <taxon>Oribatida</taxon>
        <taxon>Brachypylina</taxon>
        <taxon>Oppioidea</taxon>
        <taxon>Oppiidae</taxon>
        <taxon>Medioppia</taxon>
    </lineage>
</organism>
<dbReference type="EMBL" id="OC857894">
    <property type="protein sequence ID" value="CAD7625787.1"/>
    <property type="molecule type" value="Genomic_DNA"/>
</dbReference>
<dbReference type="EMBL" id="CAJPIZ010003319">
    <property type="protein sequence ID" value="CAG2106217.1"/>
    <property type="molecule type" value="Genomic_DNA"/>
</dbReference>
<gene>
    <name evidence="1" type="ORF">OSB1V03_LOCUS6220</name>
</gene>